<dbReference type="AlphaFoldDB" id="A0A1I2GJV9"/>
<organism evidence="2 3">
    <name type="scientific">Actinacidiphila alni</name>
    <dbReference type="NCBI Taxonomy" id="380248"/>
    <lineage>
        <taxon>Bacteria</taxon>
        <taxon>Bacillati</taxon>
        <taxon>Actinomycetota</taxon>
        <taxon>Actinomycetes</taxon>
        <taxon>Kitasatosporales</taxon>
        <taxon>Streptomycetaceae</taxon>
        <taxon>Actinacidiphila</taxon>
    </lineage>
</organism>
<feature type="domain" description="ATPase BadF/BadG/BcrA/BcrD type" evidence="1">
    <location>
        <begin position="11"/>
        <end position="308"/>
    </location>
</feature>
<reference evidence="2 3" key="1">
    <citation type="submission" date="2016-10" db="EMBL/GenBank/DDBJ databases">
        <authorList>
            <person name="de Groot N.N."/>
        </authorList>
    </citation>
    <scope>NUCLEOTIDE SEQUENCE [LARGE SCALE GENOMIC DNA]</scope>
    <source>
        <strain evidence="2 3">CGMCC 4.3510</strain>
    </source>
</reference>
<proteinExistence type="predicted"/>
<dbReference type="InterPro" id="IPR043129">
    <property type="entry name" value="ATPase_NBD"/>
</dbReference>
<dbReference type="OrthoDB" id="8701357at2"/>
<dbReference type="Gene3D" id="3.30.420.40">
    <property type="match status" value="2"/>
</dbReference>
<dbReference type="RefSeq" id="WP_093714434.1">
    <property type="nucleotide sequence ID" value="NZ_FONG01000009.1"/>
</dbReference>
<dbReference type="SUPFAM" id="SSF53067">
    <property type="entry name" value="Actin-like ATPase domain"/>
    <property type="match status" value="1"/>
</dbReference>
<evidence type="ECO:0000313" key="2">
    <source>
        <dbReference type="EMBL" id="SFF17875.1"/>
    </source>
</evidence>
<evidence type="ECO:0000259" key="1">
    <source>
        <dbReference type="Pfam" id="PF01869"/>
    </source>
</evidence>
<dbReference type="PANTHER" id="PTHR43190:SF3">
    <property type="entry name" value="N-ACETYL-D-GLUCOSAMINE KINASE"/>
    <property type="match status" value="1"/>
</dbReference>
<dbReference type="STRING" id="380248.SAMN05216251_109130"/>
<gene>
    <name evidence="2" type="ORF">SAMN05216251_109130</name>
</gene>
<dbReference type="Pfam" id="PF01869">
    <property type="entry name" value="BcrAD_BadFG"/>
    <property type="match status" value="1"/>
</dbReference>
<name>A0A1I2GJV9_9ACTN</name>
<keyword evidence="3" id="KW-1185">Reference proteome</keyword>
<protein>
    <submittedName>
        <fullName evidence="2">BadF-type ATPase</fullName>
    </submittedName>
</protein>
<dbReference type="PANTHER" id="PTHR43190">
    <property type="entry name" value="N-ACETYL-D-GLUCOSAMINE KINASE"/>
    <property type="match status" value="1"/>
</dbReference>
<dbReference type="InterPro" id="IPR052519">
    <property type="entry name" value="Euk-type_GlcNAc_Kinase"/>
</dbReference>
<dbReference type="InterPro" id="IPR002731">
    <property type="entry name" value="ATPase_BadF"/>
</dbReference>
<evidence type="ECO:0000313" key="3">
    <source>
        <dbReference type="Proteomes" id="UP000199323"/>
    </source>
</evidence>
<dbReference type="EMBL" id="FONG01000009">
    <property type="protein sequence ID" value="SFF17875.1"/>
    <property type="molecule type" value="Genomic_DNA"/>
</dbReference>
<dbReference type="Proteomes" id="UP000199323">
    <property type="component" value="Unassembled WGS sequence"/>
</dbReference>
<accession>A0A1I2GJV9</accession>
<sequence>MSEIYSRPLVIGIDAGGTRSRATLAEAAPEDPTGRDDAAEVVVLGRGTGGPGNALSVGRTDLTRHLTEAVTEAVPEPLRGRVAAVFGGFAGAAVGLGPERGHGLALSCLEDALAAAGITAAAVGVGGDTEVALASAPGAPADGLVLIAGTGAIATRLTGRRRSAVVDGHGWLLGDEGSGFWLGNRAVRAALEALDGRGPWTTLVDRVAAHFLPPGLYGGSGPYGRPDPYDRAADGEARARLSEAMVTSAYAHPPTRLARLSREAVAAAEEGDAVALGLLDGAADLLAGTVRALAPRPGEPLVLTGGLLGPGGPLLGRVVGRLDGLGLRVFPVADGGPGAAALARLML</sequence>